<accession>A0AAN6EP89</accession>
<proteinExistence type="predicted"/>
<dbReference type="Proteomes" id="UP001161757">
    <property type="component" value="Unassembled WGS sequence"/>
</dbReference>
<organism evidence="1 2">
    <name type="scientific">Exophiala dermatitidis</name>
    <name type="common">Black yeast-like fungus</name>
    <name type="synonym">Wangiella dermatitidis</name>
    <dbReference type="NCBI Taxonomy" id="5970"/>
    <lineage>
        <taxon>Eukaryota</taxon>
        <taxon>Fungi</taxon>
        <taxon>Dikarya</taxon>
        <taxon>Ascomycota</taxon>
        <taxon>Pezizomycotina</taxon>
        <taxon>Eurotiomycetes</taxon>
        <taxon>Chaetothyriomycetidae</taxon>
        <taxon>Chaetothyriales</taxon>
        <taxon>Herpotrichiellaceae</taxon>
        <taxon>Exophiala</taxon>
    </lineage>
</organism>
<evidence type="ECO:0000313" key="2">
    <source>
        <dbReference type="Proteomes" id="UP001161757"/>
    </source>
</evidence>
<reference evidence="1" key="1">
    <citation type="submission" date="2023-01" db="EMBL/GenBank/DDBJ databases">
        <title>Exophiala dermititidis isolated from Cystic Fibrosis Patient.</title>
        <authorList>
            <person name="Kurbessoian T."/>
            <person name="Crocker A."/>
            <person name="Murante D."/>
            <person name="Hogan D.A."/>
            <person name="Stajich J.E."/>
        </authorList>
    </citation>
    <scope>NUCLEOTIDE SEQUENCE</scope>
    <source>
        <strain evidence="1">Ex8</strain>
    </source>
</reference>
<name>A0AAN6EP89_EXODE</name>
<dbReference type="AlphaFoldDB" id="A0AAN6EP89"/>
<gene>
    <name evidence="1" type="ORF">HRR80_007655</name>
</gene>
<protein>
    <submittedName>
        <fullName evidence="1">Uncharacterized protein</fullName>
    </submittedName>
</protein>
<comment type="caution">
    <text evidence="1">The sequence shown here is derived from an EMBL/GenBank/DDBJ whole genome shotgun (WGS) entry which is preliminary data.</text>
</comment>
<evidence type="ECO:0000313" key="1">
    <source>
        <dbReference type="EMBL" id="KAJ8988239.1"/>
    </source>
</evidence>
<dbReference type="EMBL" id="JAJGCB010000019">
    <property type="protein sequence ID" value="KAJ8988239.1"/>
    <property type="molecule type" value="Genomic_DNA"/>
</dbReference>
<sequence>MNQQSFYGNSIFGQPAQVYPQARPYSLPFFFRIQDITHRQDPHSLPAGTDAGFYWSPPMKKDQFVRLHSHAWAAWDPHQHTYNPMHVVRPITPEENHRRVSHRTCTMFWAPDRHGYLVVPVNCLEIDLARSEYPWKRLSFGRCSRSANRHIALAGHDMAVYQLHEPGPDHWFEELLPVVCQPPISAPKTCTLAGELNVLVALVAFSANQANEVNAIRHSFRPDPSSTLFCPNRLPKAPKNLIRGMIVDIAFDPHRITQSHLKDWEDGCMGEIFR</sequence>